<evidence type="ECO:0000256" key="1">
    <source>
        <dbReference type="SAM" id="MobiDB-lite"/>
    </source>
</evidence>
<evidence type="ECO:0000313" key="3">
    <source>
        <dbReference type="Proteomes" id="UP000324222"/>
    </source>
</evidence>
<reference evidence="2 3" key="1">
    <citation type="submission" date="2019-05" db="EMBL/GenBank/DDBJ databases">
        <title>Another draft genome of Portunus trituberculatus and its Hox gene families provides insights of decapod evolution.</title>
        <authorList>
            <person name="Jeong J.-H."/>
            <person name="Song I."/>
            <person name="Kim S."/>
            <person name="Choi T."/>
            <person name="Kim D."/>
            <person name="Ryu S."/>
            <person name="Kim W."/>
        </authorList>
    </citation>
    <scope>NUCLEOTIDE SEQUENCE [LARGE SCALE GENOMIC DNA]</scope>
    <source>
        <tissue evidence="2">Muscle</tissue>
    </source>
</reference>
<accession>A0A5B7CW02</accession>
<comment type="caution">
    <text evidence="2">The sequence shown here is derived from an EMBL/GenBank/DDBJ whole genome shotgun (WGS) entry which is preliminary data.</text>
</comment>
<dbReference type="EMBL" id="VSRR010000316">
    <property type="protein sequence ID" value="MPC13922.1"/>
    <property type="molecule type" value="Genomic_DNA"/>
</dbReference>
<feature type="region of interest" description="Disordered" evidence="1">
    <location>
        <begin position="1"/>
        <end position="21"/>
    </location>
</feature>
<feature type="compositionally biased region" description="Polar residues" evidence="1">
    <location>
        <begin position="1"/>
        <end position="18"/>
    </location>
</feature>
<proteinExistence type="predicted"/>
<dbReference type="Proteomes" id="UP000324222">
    <property type="component" value="Unassembled WGS sequence"/>
</dbReference>
<gene>
    <name evidence="2" type="ORF">E2C01_006671</name>
</gene>
<name>A0A5B7CW02_PORTR</name>
<keyword evidence="3" id="KW-1185">Reference proteome</keyword>
<sequence>MLKTSQHSHTSSVLTPPSATWRRRLPVPRSLLVTLAWGNRALDGVGITSSHNVEEEEEEEGWVMDGSGCGEEEKGKNEEVEKTEVE</sequence>
<protein>
    <submittedName>
        <fullName evidence="2">Uncharacterized protein</fullName>
    </submittedName>
</protein>
<dbReference type="AlphaFoldDB" id="A0A5B7CW02"/>
<feature type="compositionally biased region" description="Basic and acidic residues" evidence="1">
    <location>
        <begin position="71"/>
        <end position="86"/>
    </location>
</feature>
<evidence type="ECO:0000313" key="2">
    <source>
        <dbReference type="EMBL" id="MPC13922.1"/>
    </source>
</evidence>
<feature type="region of interest" description="Disordered" evidence="1">
    <location>
        <begin position="48"/>
        <end position="86"/>
    </location>
</feature>
<organism evidence="2 3">
    <name type="scientific">Portunus trituberculatus</name>
    <name type="common">Swimming crab</name>
    <name type="synonym">Neptunus trituberculatus</name>
    <dbReference type="NCBI Taxonomy" id="210409"/>
    <lineage>
        <taxon>Eukaryota</taxon>
        <taxon>Metazoa</taxon>
        <taxon>Ecdysozoa</taxon>
        <taxon>Arthropoda</taxon>
        <taxon>Crustacea</taxon>
        <taxon>Multicrustacea</taxon>
        <taxon>Malacostraca</taxon>
        <taxon>Eumalacostraca</taxon>
        <taxon>Eucarida</taxon>
        <taxon>Decapoda</taxon>
        <taxon>Pleocyemata</taxon>
        <taxon>Brachyura</taxon>
        <taxon>Eubrachyura</taxon>
        <taxon>Portunoidea</taxon>
        <taxon>Portunidae</taxon>
        <taxon>Portuninae</taxon>
        <taxon>Portunus</taxon>
    </lineage>
</organism>